<dbReference type="Proteomes" id="UP000010471">
    <property type="component" value="Chromosome"/>
</dbReference>
<keyword evidence="1" id="KW-0175">Coiled coil</keyword>
<feature type="region of interest" description="Disordered" evidence="2">
    <location>
        <begin position="107"/>
        <end position="161"/>
    </location>
</feature>
<keyword evidence="3" id="KW-0472">Membrane</keyword>
<organism evidence="4 5">
    <name type="scientific">Allocoleopsis franciscana PCC 7113</name>
    <dbReference type="NCBI Taxonomy" id="1173027"/>
    <lineage>
        <taxon>Bacteria</taxon>
        <taxon>Bacillati</taxon>
        <taxon>Cyanobacteriota</taxon>
        <taxon>Cyanophyceae</taxon>
        <taxon>Coleofasciculales</taxon>
        <taxon>Coleofasciculaceae</taxon>
        <taxon>Allocoleopsis</taxon>
        <taxon>Allocoleopsis franciscana</taxon>
    </lineage>
</organism>
<feature type="coiled-coil region" evidence="1">
    <location>
        <begin position="337"/>
        <end position="371"/>
    </location>
</feature>
<reference evidence="4 5" key="1">
    <citation type="submission" date="2012-06" db="EMBL/GenBank/DDBJ databases">
        <title>Finished chromosome of genome of Microcoleus sp. PCC 7113.</title>
        <authorList>
            <consortium name="US DOE Joint Genome Institute"/>
            <person name="Gugger M."/>
            <person name="Coursin T."/>
            <person name="Rippka R."/>
            <person name="Tandeau De Marsac N."/>
            <person name="Huntemann M."/>
            <person name="Wei C.-L."/>
            <person name="Han J."/>
            <person name="Detter J.C."/>
            <person name="Han C."/>
            <person name="Tapia R."/>
            <person name="Chen A."/>
            <person name="Kyrpides N."/>
            <person name="Mavromatis K."/>
            <person name="Markowitz V."/>
            <person name="Szeto E."/>
            <person name="Ivanova N."/>
            <person name="Pagani I."/>
            <person name="Pati A."/>
            <person name="Goodwin L."/>
            <person name="Nordberg H.P."/>
            <person name="Cantor M.N."/>
            <person name="Hua S.X."/>
            <person name="Woyke T."/>
            <person name="Kerfeld C.A."/>
        </authorList>
    </citation>
    <scope>NUCLEOTIDE SEQUENCE [LARGE SCALE GENOMIC DNA]</scope>
    <source>
        <strain evidence="4 5">PCC 7113</strain>
    </source>
</reference>
<dbReference type="RefSeq" id="WP_015183810.1">
    <property type="nucleotide sequence ID" value="NC_019738.1"/>
</dbReference>
<dbReference type="HOGENOM" id="CLU_019299_0_0_3"/>
<evidence type="ECO:0000256" key="1">
    <source>
        <dbReference type="SAM" id="Coils"/>
    </source>
</evidence>
<evidence type="ECO:0000256" key="3">
    <source>
        <dbReference type="SAM" id="Phobius"/>
    </source>
</evidence>
<feature type="compositionally biased region" description="Low complexity" evidence="2">
    <location>
        <begin position="140"/>
        <end position="154"/>
    </location>
</feature>
<keyword evidence="3" id="KW-0812">Transmembrane</keyword>
<dbReference type="STRING" id="1173027.Mic7113_3966"/>
<feature type="compositionally biased region" description="Acidic residues" evidence="2">
    <location>
        <begin position="127"/>
        <end position="139"/>
    </location>
</feature>
<evidence type="ECO:0000256" key="2">
    <source>
        <dbReference type="SAM" id="MobiDB-lite"/>
    </source>
</evidence>
<proteinExistence type="predicted"/>
<protein>
    <submittedName>
        <fullName evidence="4">Uncharacterized protein</fullName>
    </submittedName>
</protein>
<dbReference type="OrthoDB" id="421517at2"/>
<accession>K9WHL8</accession>
<gene>
    <name evidence="4" type="ORF">Mic7113_3966</name>
</gene>
<feature type="transmembrane region" description="Helical" evidence="3">
    <location>
        <begin position="188"/>
        <end position="210"/>
    </location>
</feature>
<sequence>MKTATRPNNLETLEHLLHEGFQSDLSPFVPVQVQCRLKDEMLVVLAQHPAATVPDAQQVFSSIEQTIQEYQWSDSHSVKIYLRVEGIKSPYAFYSFKIERRVSATPTATPVEEALDAPDSSESLPEEHEEAIDSNEVETETSQSSEAATSESTSPHPWDQPIQEENSLLEEPLEEIVEPGKSKSKKTLLPIVVAGTGLSLFIFLTSLFLLTRPCVVGQCQAIADAQELNQTSLKRLQKPLSGKEVLEAQEQLMEAIRILQSIPFWSGSYGKAQEQLKVYQVQAERVEQMVTALQTAARAGHKSENPPHPTARWVEIQGLWREAIARLEELPTNSNLQPLAQQKIKEYKQNLAAANQRLVKERNSQQRLQEAKDAALIAEARQGVAQSLENWQLVYSTWQIAMKRLKQIPQGTTAYEQAQQLSSLYLPKMSSVQDKKTQEQFAVNAYNQGLQLAQLAKNAQFDNQWSVAVVNWRNAITNMNQVPKDSFYYSKAQSRVQSYSNALKQAKVKLQLAMKMQQTRSDLKQTCMGKVQVCNFGIINNIIKVRLTPAYTKLVKQTANSAQVRGDSNAQSSIVNHILTLGEALEAISDNARMRLEVYDGDGTLIQTHVPGS</sequence>
<keyword evidence="5" id="KW-1185">Reference proteome</keyword>
<name>K9WHL8_9CYAN</name>
<dbReference type="AlphaFoldDB" id="K9WHL8"/>
<dbReference type="KEGG" id="mic:Mic7113_3966"/>
<keyword evidence="3" id="KW-1133">Transmembrane helix</keyword>
<dbReference type="EMBL" id="CP003630">
    <property type="protein sequence ID" value="AFZ19673.1"/>
    <property type="molecule type" value="Genomic_DNA"/>
</dbReference>
<evidence type="ECO:0000313" key="4">
    <source>
        <dbReference type="EMBL" id="AFZ19673.1"/>
    </source>
</evidence>
<dbReference type="eggNOG" id="COG0457">
    <property type="taxonomic scope" value="Bacteria"/>
</dbReference>
<evidence type="ECO:0000313" key="5">
    <source>
        <dbReference type="Proteomes" id="UP000010471"/>
    </source>
</evidence>